<dbReference type="InterPro" id="IPR036388">
    <property type="entry name" value="WH-like_DNA-bd_sf"/>
</dbReference>
<evidence type="ECO:0000256" key="14">
    <source>
        <dbReference type="ARBA" id="ARBA00025923"/>
    </source>
</evidence>
<evidence type="ECO:0000259" key="18">
    <source>
        <dbReference type="PROSITE" id="PS50901"/>
    </source>
</evidence>
<feature type="domain" description="FtsK" evidence="18">
    <location>
        <begin position="559"/>
        <end position="751"/>
    </location>
</feature>
<feature type="transmembrane region" description="Helical" evidence="17">
    <location>
        <begin position="111"/>
        <end position="130"/>
    </location>
</feature>
<feature type="region of interest" description="Disordered" evidence="16">
    <location>
        <begin position="392"/>
        <end position="411"/>
    </location>
</feature>
<keyword evidence="3" id="KW-1003">Cell membrane</keyword>
<keyword evidence="20" id="KW-1185">Reference proteome</keyword>
<dbReference type="EMBL" id="JANFXK010000003">
    <property type="protein sequence ID" value="MCQ4635811.1"/>
    <property type="molecule type" value="Genomic_DNA"/>
</dbReference>
<feature type="region of interest" description="Disordered" evidence="16">
    <location>
        <begin position="219"/>
        <end position="288"/>
    </location>
</feature>
<reference evidence="19 20" key="1">
    <citation type="submission" date="2022-06" db="EMBL/GenBank/DDBJ databases">
        <title>Isolation of gut microbiota from human fecal samples.</title>
        <authorList>
            <person name="Pamer E.G."/>
            <person name="Barat B."/>
            <person name="Waligurski E."/>
            <person name="Medina S."/>
            <person name="Paddock L."/>
            <person name="Mostad J."/>
        </authorList>
    </citation>
    <scope>NUCLEOTIDE SEQUENCE [LARGE SCALE GENOMIC DNA]</scope>
    <source>
        <strain evidence="19 20">SL.3.17</strain>
    </source>
</reference>
<accession>A0ABT1RKV0</accession>
<keyword evidence="9 17" id="KW-1133">Transmembrane helix</keyword>
<evidence type="ECO:0000313" key="19">
    <source>
        <dbReference type="EMBL" id="MCQ4635811.1"/>
    </source>
</evidence>
<evidence type="ECO:0000256" key="13">
    <source>
        <dbReference type="ARBA" id="ARBA00024986"/>
    </source>
</evidence>
<dbReference type="InterPro" id="IPR041027">
    <property type="entry name" value="FtsK_alpha"/>
</dbReference>
<dbReference type="Pfam" id="PF09397">
    <property type="entry name" value="FtsK_gamma"/>
    <property type="match status" value="1"/>
</dbReference>
<keyword evidence="7" id="KW-0159">Chromosome partition</keyword>
<dbReference type="PANTHER" id="PTHR22683">
    <property type="entry name" value="SPORULATION PROTEIN RELATED"/>
    <property type="match status" value="1"/>
</dbReference>
<evidence type="ECO:0000256" key="10">
    <source>
        <dbReference type="ARBA" id="ARBA00023125"/>
    </source>
</evidence>
<evidence type="ECO:0000256" key="15">
    <source>
        <dbReference type="PROSITE-ProRule" id="PRU00289"/>
    </source>
</evidence>
<keyword evidence="8 15" id="KW-0067">ATP-binding</keyword>
<comment type="similarity">
    <text evidence="2">Belongs to the FtsK/SpoIIIE/SftA family.</text>
</comment>
<dbReference type="SUPFAM" id="SSF52540">
    <property type="entry name" value="P-loop containing nucleoside triphosphate hydrolases"/>
    <property type="match status" value="1"/>
</dbReference>
<dbReference type="SMART" id="SM00382">
    <property type="entry name" value="AAA"/>
    <property type="match status" value="1"/>
</dbReference>
<evidence type="ECO:0000313" key="20">
    <source>
        <dbReference type="Proteomes" id="UP001524502"/>
    </source>
</evidence>
<comment type="function">
    <text evidence="13">Essential cell division protein that coordinates cell division and chromosome segregation. The N-terminus is involved in assembly of the cell-division machinery. The C-terminus functions as a DNA motor that moves dsDNA in an ATP-dependent manner towards the dif recombination site, which is located within the replication terminus region. Required for activation of the Xer recombinase, allowing activation of chromosome unlinking by recombination.</text>
</comment>
<dbReference type="InterPro" id="IPR036390">
    <property type="entry name" value="WH_DNA-bd_sf"/>
</dbReference>
<evidence type="ECO:0000256" key="6">
    <source>
        <dbReference type="ARBA" id="ARBA00022741"/>
    </source>
</evidence>
<keyword evidence="6 15" id="KW-0547">Nucleotide-binding</keyword>
<protein>
    <submittedName>
        <fullName evidence="19">DNA translocase FtsK</fullName>
    </submittedName>
</protein>
<evidence type="ECO:0000256" key="2">
    <source>
        <dbReference type="ARBA" id="ARBA00006474"/>
    </source>
</evidence>
<comment type="subcellular location">
    <subcellularLocation>
        <location evidence="1">Cell membrane</location>
        <topology evidence="1">Multi-pass membrane protein</topology>
    </subcellularLocation>
</comment>
<keyword evidence="4" id="KW-0132">Cell division</keyword>
<evidence type="ECO:0000256" key="5">
    <source>
        <dbReference type="ARBA" id="ARBA00022692"/>
    </source>
</evidence>
<dbReference type="InterPro" id="IPR027417">
    <property type="entry name" value="P-loop_NTPase"/>
</dbReference>
<dbReference type="Gene3D" id="3.40.50.300">
    <property type="entry name" value="P-loop containing nucleotide triphosphate hydrolases"/>
    <property type="match status" value="1"/>
</dbReference>
<feature type="transmembrane region" description="Helical" evidence="17">
    <location>
        <begin position="150"/>
        <end position="167"/>
    </location>
</feature>
<feature type="transmembrane region" description="Helical" evidence="17">
    <location>
        <begin position="75"/>
        <end position="99"/>
    </location>
</feature>
<keyword evidence="10" id="KW-0238">DNA-binding</keyword>
<evidence type="ECO:0000256" key="7">
    <source>
        <dbReference type="ARBA" id="ARBA00022829"/>
    </source>
</evidence>
<dbReference type="PANTHER" id="PTHR22683:SF41">
    <property type="entry name" value="DNA TRANSLOCASE FTSK"/>
    <property type="match status" value="1"/>
</dbReference>
<dbReference type="InterPro" id="IPR025199">
    <property type="entry name" value="FtsK_4TM"/>
</dbReference>
<evidence type="ECO:0000256" key="3">
    <source>
        <dbReference type="ARBA" id="ARBA00022475"/>
    </source>
</evidence>
<dbReference type="InterPro" id="IPR003593">
    <property type="entry name" value="AAA+_ATPase"/>
</dbReference>
<name>A0ABT1RKV0_9FIRM</name>
<keyword evidence="11 17" id="KW-0472">Membrane</keyword>
<feature type="region of interest" description="Disordered" evidence="16">
    <location>
        <begin position="1"/>
        <end position="27"/>
    </location>
</feature>
<evidence type="ECO:0000256" key="8">
    <source>
        <dbReference type="ARBA" id="ARBA00022840"/>
    </source>
</evidence>
<keyword evidence="5 17" id="KW-0812">Transmembrane</keyword>
<dbReference type="SMART" id="SM00843">
    <property type="entry name" value="Ftsk_gamma"/>
    <property type="match status" value="1"/>
</dbReference>
<dbReference type="Proteomes" id="UP001524502">
    <property type="component" value="Unassembled WGS sequence"/>
</dbReference>
<dbReference type="Pfam" id="PF01580">
    <property type="entry name" value="FtsK_SpoIIIE"/>
    <property type="match status" value="1"/>
</dbReference>
<dbReference type="SUPFAM" id="SSF46785">
    <property type="entry name" value="Winged helix' DNA-binding domain"/>
    <property type="match status" value="1"/>
</dbReference>
<dbReference type="InterPro" id="IPR018541">
    <property type="entry name" value="Ftsk_gamma"/>
</dbReference>
<feature type="region of interest" description="Disordered" evidence="16">
    <location>
        <begin position="343"/>
        <end position="376"/>
    </location>
</feature>
<dbReference type="InterPro" id="IPR050206">
    <property type="entry name" value="FtsK/SpoIIIE/SftA"/>
</dbReference>
<evidence type="ECO:0000256" key="4">
    <source>
        <dbReference type="ARBA" id="ARBA00022618"/>
    </source>
</evidence>
<evidence type="ECO:0000256" key="16">
    <source>
        <dbReference type="SAM" id="MobiDB-lite"/>
    </source>
</evidence>
<feature type="transmembrane region" description="Helical" evidence="17">
    <location>
        <begin position="174"/>
        <end position="191"/>
    </location>
</feature>
<proteinExistence type="inferred from homology"/>
<feature type="transmembrane region" description="Helical" evidence="17">
    <location>
        <begin position="44"/>
        <end position="63"/>
    </location>
</feature>
<evidence type="ECO:0000256" key="17">
    <source>
        <dbReference type="SAM" id="Phobius"/>
    </source>
</evidence>
<evidence type="ECO:0000256" key="9">
    <source>
        <dbReference type="ARBA" id="ARBA00022989"/>
    </source>
</evidence>
<keyword evidence="12" id="KW-0131">Cell cycle</keyword>
<evidence type="ECO:0000256" key="12">
    <source>
        <dbReference type="ARBA" id="ARBA00023306"/>
    </source>
</evidence>
<evidence type="ECO:0000256" key="1">
    <source>
        <dbReference type="ARBA" id="ARBA00004651"/>
    </source>
</evidence>
<dbReference type="Pfam" id="PF17854">
    <property type="entry name" value="FtsK_alpha"/>
    <property type="match status" value="1"/>
</dbReference>
<dbReference type="Pfam" id="PF13491">
    <property type="entry name" value="FtsK_4TM"/>
    <property type="match status" value="1"/>
</dbReference>
<comment type="subunit">
    <text evidence="14">Homohexamer. Forms a ring that surrounds DNA.</text>
</comment>
<sequence>MAEAKKKPGRPPGSKNKNSGQRKTASQNTAYAARTMDPAVKDEIWSIVIIALGAFLVVAFQTHAAGAVGEGLSNFFKGCLGMIAYALPYYLILYGILLFARKTIHIGGKSVILLFIILLTASFINSARFIDPQMLAFGLADAADYYRDGIVLDSGGLFGMYIGSLLVKAFGIPGLYIISIVVIISCLLLIINTPISRFFERAAEKRRIRKEEDLLEDEEDLQVPAMLPEKAEKKEKKRATIRQKLEKEQGIQEEMDLSKRQKLSSQLDSAQPRHPDSGTSYVPGRISPGQKNILEYMKDDDLFSGGAEDEGYGLDEEPKLSNGFGLEPDLGMDDMDLGVDPVEDTPQGLGLTDDSEHPGGSVTKGSHQAEPLTDNHGGIQEALPIAAGTLKKEPEKISNSQAAKASLDPSEINAATQPVPAYRFPPAELLNKASTPQNRSGITASLKAKALKLEETLQNFHIDAQVVQVTQGPAVTRYEIHPNVGVKVKSIVNLADDIALNLEAKSIRIEAPIPGKAAVGIEVENDKVNMVTIREIIDSREFKNSKSKITFTVGKDIAGNAIVADLKSMPHLLIAGSTGSGKSVCVNSIITSILYKAKPEEVKLVLIDPKVVELTNYNGIPHLLIPVVTEPTKAAAALNWAVAEMEDRYKKFAEEGVRELASYNTKVKKDGEEDKFLPQVVIIIDELADLMMAAPSQVEESICRLAQKARAAGMHLIVATQRPSVDVITGVIKANIPSRIAFAVSSQFDSRTILDMAGAEKLVGKGDMLFNPMGGGKPTRVQGTFISDSEVHDVIEFVKGQVTETEYSDEVIHTIEKVNTPEKEDDADELLPEAIETVVSAGQASVSMLQRRFRIGYNRAARIVDMMEARGIIGPSEGSKPRQVLMTEAELNALNNDTEEMEEE</sequence>
<evidence type="ECO:0000256" key="11">
    <source>
        <dbReference type="ARBA" id="ARBA00023136"/>
    </source>
</evidence>
<feature type="compositionally biased region" description="Polar residues" evidence="16">
    <location>
        <begin position="15"/>
        <end position="27"/>
    </location>
</feature>
<feature type="binding site" evidence="15">
    <location>
        <begin position="576"/>
        <end position="583"/>
    </location>
    <ligand>
        <name>ATP</name>
        <dbReference type="ChEBI" id="CHEBI:30616"/>
    </ligand>
</feature>
<gene>
    <name evidence="19" type="ORF">NE619_03650</name>
</gene>
<dbReference type="InterPro" id="IPR002543">
    <property type="entry name" value="FtsK_dom"/>
</dbReference>
<dbReference type="PROSITE" id="PS50901">
    <property type="entry name" value="FTSK"/>
    <property type="match status" value="1"/>
</dbReference>
<comment type="caution">
    <text evidence="19">The sequence shown here is derived from an EMBL/GenBank/DDBJ whole genome shotgun (WGS) entry which is preliminary data.</text>
</comment>
<organism evidence="19 20">
    <name type="scientific">Anaerovorax odorimutans</name>
    <dbReference type="NCBI Taxonomy" id="109327"/>
    <lineage>
        <taxon>Bacteria</taxon>
        <taxon>Bacillati</taxon>
        <taxon>Bacillota</taxon>
        <taxon>Clostridia</taxon>
        <taxon>Peptostreptococcales</taxon>
        <taxon>Anaerovoracaceae</taxon>
        <taxon>Anaerovorax</taxon>
    </lineage>
</organism>
<dbReference type="Gene3D" id="3.30.980.40">
    <property type="match status" value="1"/>
</dbReference>
<dbReference type="Gene3D" id="1.10.10.10">
    <property type="entry name" value="Winged helix-like DNA-binding domain superfamily/Winged helix DNA-binding domain"/>
    <property type="match status" value="1"/>
</dbReference>
<dbReference type="RefSeq" id="WP_256131003.1">
    <property type="nucleotide sequence ID" value="NZ_JANFXK010000003.1"/>
</dbReference>